<dbReference type="AlphaFoldDB" id="A0A819E6L9"/>
<dbReference type="Pfam" id="PF00443">
    <property type="entry name" value="UCH"/>
    <property type="match status" value="1"/>
</dbReference>
<keyword evidence="8" id="KW-0472">Membrane</keyword>
<keyword evidence="6" id="KW-0378">Hydrolase</keyword>
<evidence type="ECO:0000256" key="3">
    <source>
        <dbReference type="ARBA" id="ARBA00012759"/>
    </source>
</evidence>
<feature type="transmembrane region" description="Helical" evidence="8">
    <location>
        <begin position="34"/>
        <end position="51"/>
    </location>
</feature>
<keyword evidence="7" id="KW-0788">Thiol protease</keyword>
<gene>
    <name evidence="10" type="ORF">JBS370_LOCUS17890</name>
</gene>
<keyword evidence="8" id="KW-0812">Transmembrane</keyword>
<keyword evidence="4" id="KW-0645">Protease</keyword>
<sequence>MWFVLDIIFEFIIYLIVDNITKFILSINKEENRFNIFVYECLIFGFLIGFISFYHHITFLLIFLLFIHIIGIFYIEKRFYIIKDGFKIFTYIFIQIYQSIRNHLYNFISNYIFNRSSSKPIITKKIPQKYLYSYHLKPTNDLRLQQSSSIQSLSRPGIFNLHGTTCSLNALLQSLASLNSFCSSLQRNINFSRFNYDPIVSTFIDLIVQLRNDHRTTEYKHWTTPIDTSLFISKLNVIYPNLLTKHITTDIGELFQCILDVMNNALSKQTLVYSTNITEQVQNKKLTTFSLDFLNKIFVETEAQLYNKITLDNLDAQTSYIIQYVDLTWLLHHIQLGSIIKHTFSGQLLHAYCCNNCSHVRFHAEPFQILILPVNKTSTTLERIIAQLTKVDIIDSISCSYCSSQLRHDYERKSKMTQQGTLLTTISPTALPLVNTHLQSSGQMLFSTPISTPITVIPSSSTTTTTRNYNGIKCQTMIANFPSILCIQLKRFTYDHHLQTTIKLNTHIFIEPEKILDLSHMHYTTWLGLTNVSITIPSRYRLIAVCLHLSKDFSLLSIERRNSNHGHYVCLYRTDNSRWFLCDDERITEINQIENIFQTSYVTENCYLLFYERYL</sequence>
<dbReference type="GO" id="GO:0005829">
    <property type="term" value="C:cytosol"/>
    <property type="evidence" value="ECO:0007669"/>
    <property type="project" value="TreeGrafter"/>
</dbReference>
<evidence type="ECO:0000256" key="5">
    <source>
        <dbReference type="ARBA" id="ARBA00022786"/>
    </source>
</evidence>
<reference evidence="10" key="1">
    <citation type="submission" date="2021-02" db="EMBL/GenBank/DDBJ databases">
        <authorList>
            <person name="Nowell W R."/>
        </authorList>
    </citation>
    <scope>NUCLEOTIDE SEQUENCE</scope>
</reference>
<dbReference type="PROSITE" id="PS50235">
    <property type="entry name" value="USP_3"/>
    <property type="match status" value="1"/>
</dbReference>
<organism evidence="10 11">
    <name type="scientific">Rotaria sordida</name>
    <dbReference type="NCBI Taxonomy" id="392033"/>
    <lineage>
        <taxon>Eukaryota</taxon>
        <taxon>Metazoa</taxon>
        <taxon>Spiralia</taxon>
        <taxon>Gnathifera</taxon>
        <taxon>Rotifera</taxon>
        <taxon>Eurotatoria</taxon>
        <taxon>Bdelloidea</taxon>
        <taxon>Philodinida</taxon>
        <taxon>Philodinidae</taxon>
        <taxon>Rotaria</taxon>
    </lineage>
</organism>
<comment type="catalytic activity">
    <reaction evidence="1">
        <text>Thiol-dependent hydrolysis of ester, thioester, amide, peptide and isopeptide bonds formed by the C-terminal Gly of ubiquitin (a 76-residue protein attached to proteins as an intracellular targeting signal).</text>
        <dbReference type="EC" id="3.4.19.12"/>
    </reaction>
</comment>
<name>A0A819E6L9_9BILA</name>
<dbReference type="GO" id="GO:0005634">
    <property type="term" value="C:nucleus"/>
    <property type="evidence" value="ECO:0007669"/>
    <property type="project" value="TreeGrafter"/>
</dbReference>
<dbReference type="InterPro" id="IPR001394">
    <property type="entry name" value="Peptidase_C19_UCH"/>
</dbReference>
<evidence type="ECO:0000256" key="4">
    <source>
        <dbReference type="ARBA" id="ARBA00022670"/>
    </source>
</evidence>
<evidence type="ECO:0000256" key="6">
    <source>
        <dbReference type="ARBA" id="ARBA00022801"/>
    </source>
</evidence>
<evidence type="ECO:0000313" key="11">
    <source>
        <dbReference type="Proteomes" id="UP000663836"/>
    </source>
</evidence>
<comment type="similarity">
    <text evidence="2">Belongs to the peptidase C19 family.</text>
</comment>
<evidence type="ECO:0000256" key="8">
    <source>
        <dbReference type="SAM" id="Phobius"/>
    </source>
</evidence>
<protein>
    <recommendedName>
        <fullName evidence="3">ubiquitinyl hydrolase 1</fullName>
        <ecNumber evidence="3">3.4.19.12</ecNumber>
    </recommendedName>
</protein>
<keyword evidence="5" id="KW-0833">Ubl conjugation pathway</keyword>
<dbReference type="PANTHER" id="PTHR24006">
    <property type="entry name" value="UBIQUITIN CARBOXYL-TERMINAL HYDROLASE"/>
    <property type="match status" value="1"/>
</dbReference>
<dbReference type="Gene3D" id="3.90.70.10">
    <property type="entry name" value="Cysteine proteinases"/>
    <property type="match status" value="1"/>
</dbReference>
<evidence type="ECO:0000256" key="7">
    <source>
        <dbReference type="ARBA" id="ARBA00022807"/>
    </source>
</evidence>
<dbReference type="GO" id="GO:0016579">
    <property type="term" value="P:protein deubiquitination"/>
    <property type="evidence" value="ECO:0007669"/>
    <property type="project" value="InterPro"/>
</dbReference>
<dbReference type="EC" id="3.4.19.12" evidence="3"/>
<comment type="caution">
    <text evidence="10">The sequence shown here is derived from an EMBL/GenBank/DDBJ whole genome shotgun (WGS) entry which is preliminary data.</text>
</comment>
<evidence type="ECO:0000256" key="1">
    <source>
        <dbReference type="ARBA" id="ARBA00000707"/>
    </source>
</evidence>
<evidence type="ECO:0000259" key="9">
    <source>
        <dbReference type="PROSITE" id="PS50235"/>
    </source>
</evidence>
<proteinExistence type="inferred from homology"/>
<dbReference type="SUPFAM" id="SSF54001">
    <property type="entry name" value="Cysteine proteinases"/>
    <property type="match status" value="1"/>
</dbReference>
<evidence type="ECO:0000256" key="2">
    <source>
        <dbReference type="ARBA" id="ARBA00009085"/>
    </source>
</evidence>
<feature type="domain" description="USP" evidence="9">
    <location>
        <begin position="156"/>
        <end position="614"/>
    </location>
</feature>
<dbReference type="PANTHER" id="PTHR24006:SF888">
    <property type="entry name" value="UBIQUITIN CARBOXYL-TERMINAL HYDROLASE 30"/>
    <property type="match status" value="1"/>
</dbReference>
<dbReference type="GO" id="GO:0006508">
    <property type="term" value="P:proteolysis"/>
    <property type="evidence" value="ECO:0007669"/>
    <property type="project" value="UniProtKB-KW"/>
</dbReference>
<accession>A0A819E6L9</accession>
<feature type="transmembrane region" description="Helical" evidence="8">
    <location>
        <begin position="6"/>
        <end position="25"/>
    </location>
</feature>
<evidence type="ECO:0000313" key="10">
    <source>
        <dbReference type="EMBL" id="CAF3844964.1"/>
    </source>
</evidence>
<dbReference type="Proteomes" id="UP000663836">
    <property type="component" value="Unassembled WGS sequence"/>
</dbReference>
<feature type="transmembrane region" description="Helical" evidence="8">
    <location>
        <begin position="57"/>
        <end position="75"/>
    </location>
</feature>
<dbReference type="EMBL" id="CAJOBD010001969">
    <property type="protein sequence ID" value="CAF3844964.1"/>
    <property type="molecule type" value="Genomic_DNA"/>
</dbReference>
<dbReference type="InterPro" id="IPR038765">
    <property type="entry name" value="Papain-like_cys_pep_sf"/>
</dbReference>
<dbReference type="InterPro" id="IPR050164">
    <property type="entry name" value="Peptidase_C19"/>
</dbReference>
<keyword evidence="8" id="KW-1133">Transmembrane helix</keyword>
<dbReference type="GO" id="GO:0004843">
    <property type="term" value="F:cysteine-type deubiquitinase activity"/>
    <property type="evidence" value="ECO:0007669"/>
    <property type="project" value="UniProtKB-EC"/>
</dbReference>
<dbReference type="CDD" id="cd02257">
    <property type="entry name" value="Peptidase_C19"/>
    <property type="match status" value="1"/>
</dbReference>
<dbReference type="InterPro" id="IPR028889">
    <property type="entry name" value="USP"/>
</dbReference>